<protein>
    <submittedName>
        <fullName evidence="2">Uncharacterized protein</fullName>
    </submittedName>
</protein>
<accession>A0A4R7ZF91</accession>
<keyword evidence="1" id="KW-0812">Transmembrane</keyword>
<evidence type="ECO:0000313" key="2">
    <source>
        <dbReference type="EMBL" id="TDW08052.1"/>
    </source>
</evidence>
<feature type="transmembrane region" description="Helical" evidence="1">
    <location>
        <begin position="35"/>
        <end position="53"/>
    </location>
</feature>
<comment type="caution">
    <text evidence="2">The sequence shown here is derived from an EMBL/GenBank/DDBJ whole genome shotgun (WGS) entry which is preliminary data.</text>
</comment>
<dbReference type="Proteomes" id="UP000294743">
    <property type="component" value="Unassembled WGS sequence"/>
</dbReference>
<proteinExistence type="predicted"/>
<evidence type="ECO:0000313" key="3">
    <source>
        <dbReference type="Proteomes" id="UP000294743"/>
    </source>
</evidence>
<dbReference type="AlphaFoldDB" id="A0A4R7ZF91"/>
<dbReference type="RefSeq" id="WP_166667645.1">
    <property type="nucleotide sequence ID" value="NZ_SODD01000076.1"/>
</dbReference>
<reference evidence="2 3" key="1">
    <citation type="submission" date="2019-03" db="EMBL/GenBank/DDBJ databases">
        <title>Genomic Encyclopedia of Type Strains, Phase IV (KMG-IV): sequencing the most valuable type-strain genomes for metagenomic binning, comparative biology and taxonomic classification.</title>
        <authorList>
            <person name="Goeker M."/>
        </authorList>
    </citation>
    <scope>NUCLEOTIDE SEQUENCE [LARGE SCALE GENOMIC DNA]</scope>
    <source>
        <strain evidence="2 3">DSM 28867</strain>
    </source>
</reference>
<name>A0A4R7ZF91_9FIRM</name>
<keyword evidence="1" id="KW-1133">Transmembrane helix</keyword>
<dbReference type="EMBL" id="SODD01000076">
    <property type="protein sequence ID" value="TDW08052.1"/>
    <property type="molecule type" value="Genomic_DNA"/>
</dbReference>
<organism evidence="2 3">
    <name type="scientific">Breznakia blatticola</name>
    <dbReference type="NCBI Taxonomy" id="1754012"/>
    <lineage>
        <taxon>Bacteria</taxon>
        <taxon>Bacillati</taxon>
        <taxon>Bacillota</taxon>
        <taxon>Erysipelotrichia</taxon>
        <taxon>Erysipelotrichales</taxon>
        <taxon>Erysipelotrichaceae</taxon>
        <taxon>Breznakia</taxon>
    </lineage>
</organism>
<gene>
    <name evidence="2" type="ORF">EDD63_1762</name>
</gene>
<evidence type="ECO:0000256" key="1">
    <source>
        <dbReference type="SAM" id="Phobius"/>
    </source>
</evidence>
<feature type="transmembrane region" description="Helical" evidence="1">
    <location>
        <begin position="12"/>
        <end position="29"/>
    </location>
</feature>
<keyword evidence="3" id="KW-1185">Reference proteome</keyword>
<keyword evidence="1" id="KW-0472">Membrane</keyword>
<sequence length="57" mass="6739">MNEHILTYKRNLKIDISITFVFVILGLILHDEFYYLMGILSLAIALSNLFRLLKLRK</sequence>